<dbReference type="InterPro" id="IPR007393">
    <property type="entry name" value="YlxR_dom"/>
</dbReference>
<proteinExistence type="predicted"/>
<dbReference type="InterPro" id="IPR037465">
    <property type="entry name" value="YlxR"/>
</dbReference>
<dbReference type="RefSeq" id="WP_023276431.1">
    <property type="nucleotide sequence ID" value="NZ_CP097562.1"/>
</dbReference>
<protein>
    <submittedName>
        <fullName evidence="1">Uncharacterized protein</fullName>
    </submittedName>
</protein>
<reference evidence="1" key="2">
    <citation type="submission" date="2022-05" db="EMBL/GenBank/DDBJ databases">
        <authorList>
            <person name="Proctor A.L."/>
            <person name="Phillips G.J."/>
            <person name="Wannemuehler M.J."/>
        </authorList>
    </citation>
    <scope>NUCLEOTIDE SEQUENCE</scope>
    <source>
        <strain evidence="1">ASF457</strain>
    </source>
</reference>
<name>V2PYF0_9BACT</name>
<dbReference type="EMBL" id="CP097562">
    <property type="protein sequence ID" value="USF23364.1"/>
    <property type="molecule type" value="Genomic_DNA"/>
</dbReference>
<dbReference type="Gene3D" id="3.30.1230.10">
    <property type="entry name" value="YlxR-like"/>
    <property type="match status" value="1"/>
</dbReference>
<dbReference type="PANTHER" id="PTHR34215:SF1">
    <property type="entry name" value="YLXR DOMAIN-CONTAINING PROTEIN"/>
    <property type="match status" value="1"/>
</dbReference>
<keyword evidence="2" id="KW-1185">Reference proteome</keyword>
<reference evidence="1" key="3">
    <citation type="submission" date="2022-06" db="EMBL/GenBank/DDBJ databases">
        <title>Resources to Facilitate Use of the Altered Schaedler Flora (ASF) Mouse Model to Study Microbiome Function.</title>
        <authorList>
            <person name="Proctor A."/>
            <person name="Parvinroo S."/>
            <person name="Richie T."/>
            <person name="Jia X."/>
            <person name="Lee S.T.M."/>
            <person name="Karp P.D."/>
            <person name="Paley S."/>
            <person name="Kostic A.D."/>
            <person name="Pierre J.F."/>
            <person name="Wannemuehler M.J."/>
            <person name="Phillips G.J."/>
        </authorList>
    </citation>
    <scope>NUCLEOTIDE SEQUENCE</scope>
    <source>
        <strain evidence="1">ASF457</strain>
    </source>
</reference>
<evidence type="ECO:0000313" key="2">
    <source>
        <dbReference type="Proteomes" id="UP000017429"/>
    </source>
</evidence>
<dbReference type="AlphaFoldDB" id="V2PYF0"/>
<dbReference type="Pfam" id="PF04296">
    <property type="entry name" value="YlxR"/>
    <property type="match status" value="1"/>
</dbReference>
<dbReference type="Proteomes" id="UP000017429">
    <property type="component" value="Chromosome"/>
</dbReference>
<reference evidence="1" key="1">
    <citation type="journal article" date="2014" name="Genome Announc.">
        <title>Draft genome sequences of the altered schaedler flora, a defined bacterial community from gnotobiotic mice.</title>
        <authorList>
            <person name="Wannemuehler M.J."/>
            <person name="Overstreet A.M."/>
            <person name="Ward D.V."/>
            <person name="Phillips G.J."/>
        </authorList>
    </citation>
    <scope>NUCLEOTIDE SEQUENCE</scope>
    <source>
        <strain evidence="1">ASF457</strain>
    </source>
</reference>
<sequence>MSKPKEYRVCAFCGIRQHKSNLLRITLPDIFFDFWQNKQGRSFYVCPKHTCINKVFKKKTVYKYLDESVNINLLYDKLRENIKNNIIYNINKLFEKYGINDAYINTEKLVLFRYDVLINSSNNILLDKAVYNGSKKLCIVYDKYTADKLIKYKNLITDIDGLFYGELNGVKKS</sequence>
<dbReference type="SUPFAM" id="SSF64376">
    <property type="entry name" value="YlxR-like"/>
    <property type="match status" value="1"/>
</dbReference>
<dbReference type="PANTHER" id="PTHR34215">
    <property type="entry name" value="BLL0784 PROTEIN"/>
    <property type="match status" value="1"/>
</dbReference>
<evidence type="ECO:0000313" key="1">
    <source>
        <dbReference type="EMBL" id="USF23364.1"/>
    </source>
</evidence>
<organism evidence="1 2">
    <name type="scientific">Mucispirillum schaedleri ASF457</name>
    <dbReference type="NCBI Taxonomy" id="1379858"/>
    <lineage>
        <taxon>Bacteria</taxon>
        <taxon>Pseudomonadati</taxon>
        <taxon>Deferribacterota</taxon>
        <taxon>Deferribacteres</taxon>
        <taxon>Deferribacterales</taxon>
        <taxon>Mucispirillaceae</taxon>
        <taxon>Mucispirillum</taxon>
    </lineage>
</organism>
<dbReference type="KEGG" id="msch:N508_000422"/>
<accession>V2PYF0</accession>
<gene>
    <name evidence="1" type="ORF">N508_000422</name>
</gene>
<dbReference type="InterPro" id="IPR035931">
    <property type="entry name" value="YlxR-like_sf"/>
</dbReference>